<dbReference type="EMBL" id="CVRS01000067">
    <property type="protein sequence ID" value="CRL37341.1"/>
    <property type="molecule type" value="Genomic_DNA"/>
</dbReference>
<evidence type="ECO:0000259" key="10">
    <source>
        <dbReference type="Pfam" id="PF07685"/>
    </source>
</evidence>
<dbReference type="InterPro" id="IPR011698">
    <property type="entry name" value="GATase_3"/>
</dbReference>
<feature type="region of interest" description="Disordered" evidence="8">
    <location>
        <begin position="236"/>
        <end position="263"/>
    </location>
</feature>
<feature type="active site" description="Nucleophile" evidence="7">
    <location>
        <position position="380"/>
    </location>
</feature>
<dbReference type="GO" id="GO:0042242">
    <property type="term" value="F:cobyrinic acid a,c-diamide synthase activity"/>
    <property type="evidence" value="ECO:0007669"/>
    <property type="project" value="UniProtKB-UniRule"/>
</dbReference>
<keyword evidence="3 7" id="KW-0547">Nucleotide-binding</keyword>
<evidence type="ECO:0000256" key="3">
    <source>
        <dbReference type="ARBA" id="ARBA00022741"/>
    </source>
</evidence>
<evidence type="ECO:0000313" key="12">
    <source>
        <dbReference type="Proteomes" id="UP000049828"/>
    </source>
</evidence>
<dbReference type="GO" id="GO:0005524">
    <property type="term" value="F:ATP binding"/>
    <property type="evidence" value="ECO:0007669"/>
    <property type="project" value="UniProtKB-UniRule"/>
</dbReference>
<comment type="similarity">
    <text evidence="7">Belongs to the CobB/CbiA family.</text>
</comment>
<dbReference type="Gene3D" id="3.40.50.300">
    <property type="entry name" value="P-loop containing nucleotide triphosphate hydrolases"/>
    <property type="match status" value="1"/>
</dbReference>
<evidence type="ECO:0000259" key="9">
    <source>
        <dbReference type="Pfam" id="PF01656"/>
    </source>
</evidence>
<keyword evidence="2 7" id="KW-0436">Ligase</keyword>
<keyword evidence="7" id="KW-0169">Cobalamin biosynthesis</keyword>
<evidence type="ECO:0000256" key="5">
    <source>
        <dbReference type="ARBA" id="ARBA00022842"/>
    </source>
</evidence>
<comment type="function">
    <text evidence="7">Catalyzes the ATP-dependent amidation of the two carboxylate groups at positions a and c of cobyrinate, using either L-glutamine or ammonia as the nitrogen source.</text>
</comment>
<feature type="compositionally biased region" description="Acidic residues" evidence="8">
    <location>
        <begin position="236"/>
        <end position="251"/>
    </location>
</feature>
<proteinExistence type="inferred from homology"/>
<dbReference type="PANTHER" id="PTHR43873:SF1">
    <property type="entry name" value="COBYRINATE A,C-DIAMIDE SYNTHASE"/>
    <property type="match status" value="1"/>
</dbReference>
<comment type="catalytic activity">
    <reaction evidence="7">
        <text>cob(II)yrinate + 2 L-glutamine + 2 ATP + 2 H2O = cob(II)yrinate a,c diamide + 2 L-glutamate + 2 ADP + 2 phosphate + 2 H(+)</text>
        <dbReference type="Rhea" id="RHEA:26289"/>
        <dbReference type="ChEBI" id="CHEBI:15377"/>
        <dbReference type="ChEBI" id="CHEBI:15378"/>
        <dbReference type="ChEBI" id="CHEBI:29985"/>
        <dbReference type="ChEBI" id="CHEBI:30616"/>
        <dbReference type="ChEBI" id="CHEBI:43474"/>
        <dbReference type="ChEBI" id="CHEBI:58359"/>
        <dbReference type="ChEBI" id="CHEBI:58537"/>
        <dbReference type="ChEBI" id="CHEBI:58894"/>
        <dbReference type="ChEBI" id="CHEBI:456216"/>
        <dbReference type="EC" id="6.3.5.11"/>
    </reaction>
</comment>
<dbReference type="SUPFAM" id="SSF52540">
    <property type="entry name" value="P-loop containing nucleoside triphosphate hydrolases"/>
    <property type="match status" value="1"/>
</dbReference>
<dbReference type="SUPFAM" id="SSF52317">
    <property type="entry name" value="Class I glutamine amidotransferase-like"/>
    <property type="match status" value="1"/>
</dbReference>
<dbReference type="Pfam" id="PF07685">
    <property type="entry name" value="GATase_3"/>
    <property type="match status" value="1"/>
</dbReference>
<evidence type="ECO:0000256" key="6">
    <source>
        <dbReference type="ARBA" id="ARBA00022962"/>
    </source>
</evidence>
<evidence type="ECO:0000256" key="2">
    <source>
        <dbReference type="ARBA" id="ARBA00022598"/>
    </source>
</evidence>
<evidence type="ECO:0000256" key="8">
    <source>
        <dbReference type="SAM" id="MobiDB-lite"/>
    </source>
</evidence>
<dbReference type="InterPro" id="IPR002586">
    <property type="entry name" value="CobQ/CobB/MinD/ParA_Nub-bd_dom"/>
</dbReference>
<comment type="miscellaneous">
    <text evidence="7">The a and c carboxylates of cobyrinate are activated for nucleophilic attack via formation of a phosphorylated intermediate by ATP. CbiA catalyzes first the amidation of the c-carboxylate, and then that of the a-carboxylate.</text>
</comment>
<dbReference type="PANTHER" id="PTHR43873">
    <property type="entry name" value="COBYRINATE A,C-DIAMIDE SYNTHASE"/>
    <property type="match status" value="1"/>
</dbReference>
<feature type="domain" description="CobB/CobQ-like glutamine amidotransferase" evidence="10">
    <location>
        <begin position="297"/>
        <end position="455"/>
    </location>
</feature>
<dbReference type="Pfam" id="PF01656">
    <property type="entry name" value="CbiA"/>
    <property type="match status" value="1"/>
</dbReference>
<sequence>MKTPGVMIAAVKSGSGKTTITCAFLKQLLCRKKHPVSFKCGPDYIDPMFHEQVLKIPSKNLDTFFSDASQIQALYEMELPGHDIAVLEGVMGLYDGLGGIREEGSSYHLAKTLDVPVILVVDAHGMGKSAIPLIAGFLQYDEKKLIKGVILNRTSKMFFDTIAPLIEEELAIKALGCIPNEKELTIGSRHLGLILPEEMKELNFQLEKAGQLLEKYVDVDAMIGIAECALREKEETVEDDETKLEDEIEQENEMKPEKNLEEKEASGKVTIFSQAIFSGKNKLYDRENSGTNTIPSRIAVAKDEAFCFYYRDNLRMLEHYGAELIFFSPLHDEKLPENIHGLLLGGGYPELYAKQLEENESMRKSIKEALEQQLPSLAECGGFMYLHDTLTDREGTTYQMAGVIPAECQYTGKLVRFGYVEVQLPQGLTEKGTAERPEPEKIKAHEFHYFDSTANGEDCIATKPVTGRSWKCIHASDDHFWGFPHLYYPSDPKFVKWFLERAEKHI</sequence>
<dbReference type="HAMAP" id="MF_00027">
    <property type="entry name" value="CobB_CbiA"/>
    <property type="match status" value="1"/>
</dbReference>
<reference evidence="12" key="1">
    <citation type="submission" date="2015-05" db="EMBL/GenBank/DDBJ databases">
        <authorList>
            <consortium name="Pathogen Informatics"/>
        </authorList>
    </citation>
    <scope>NUCLEOTIDE SEQUENCE [LARGE SCALE GENOMIC DNA]</scope>
    <source>
        <strain evidence="12">L1-83</strain>
    </source>
</reference>
<dbReference type="NCBIfam" id="NF002204">
    <property type="entry name" value="PRK01077.1"/>
    <property type="match status" value="1"/>
</dbReference>
<evidence type="ECO:0000256" key="7">
    <source>
        <dbReference type="HAMAP-Rule" id="MF_00027"/>
    </source>
</evidence>
<comment type="cofactor">
    <cofactor evidence="1 7">
        <name>Mg(2+)</name>
        <dbReference type="ChEBI" id="CHEBI:18420"/>
    </cofactor>
</comment>
<dbReference type="Proteomes" id="UP000049828">
    <property type="component" value="Unassembled WGS sequence"/>
</dbReference>
<dbReference type="GO" id="GO:0009236">
    <property type="term" value="P:cobalamin biosynthetic process"/>
    <property type="evidence" value="ECO:0007669"/>
    <property type="project" value="UniProtKB-UniRule"/>
</dbReference>
<dbReference type="STRING" id="360807.ERS852392_02548"/>
<dbReference type="EC" id="6.3.5.11" evidence="7"/>
<keyword evidence="6 7" id="KW-0315">Glutamine amidotransferase</keyword>
<keyword evidence="12" id="KW-1185">Reference proteome</keyword>
<evidence type="ECO:0000313" key="11">
    <source>
        <dbReference type="EMBL" id="CRL37341.1"/>
    </source>
</evidence>
<feature type="site" description="Increases nucleophilicity of active site Cys" evidence="7">
    <location>
        <position position="485"/>
    </location>
</feature>
<keyword evidence="5 7" id="KW-0460">Magnesium</keyword>
<dbReference type="RefSeq" id="WP_055039559.1">
    <property type="nucleotide sequence ID" value="NZ_CVRS01000067.1"/>
</dbReference>
<dbReference type="OrthoDB" id="9764035at2"/>
<dbReference type="InterPro" id="IPR029062">
    <property type="entry name" value="Class_I_gatase-like"/>
</dbReference>
<dbReference type="InterPro" id="IPR004484">
    <property type="entry name" value="CbiA/CobB_synth"/>
</dbReference>
<evidence type="ECO:0000256" key="1">
    <source>
        <dbReference type="ARBA" id="ARBA00001946"/>
    </source>
</evidence>
<feature type="compositionally biased region" description="Basic and acidic residues" evidence="8">
    <location>
        <begin position="252"/>
        <end position="263"/>
    </location>
</feature>
<feature type="domain" description="CobQ/CobB/MinD/ParA nucleotide binding" evidence="9">
    <location>
        <begin position="6"/>
        <end position="188"/>
    </location>
</feature>
<protein>
    <recommendedName>
        <fullName evidence="7">Cobyrinate a,c-diamide synthase</fullName>
        <ecNumber evidence="7">6.3.5.11</ecNumber>
    </recommendedName>
    <alternativeName>
        <fullName evidence="7">Cobyrinic acid a,c-diamide synthetase</fullName>
    </alternativeName>
</protein>
<dbReference type="PROSITE" id="PS51274">
    <property type="entry name" value="GATASE_COBBQ"/>
    <property type="match status" value="1"/>
</dbReference>
<gene>
    <name evidence="7" type="primary">cbiA</name>
    <name evidence="11" type="ORF">RIL183_03621</name>
</gene>
<dbReference type="AlphaFoldDB" id="A0A0M6WK58"/>
<dbReference type="CDD" id="cd03130">
    <property type="entry name" value="GATase1_CobB"/>
    <property type="match status" value="1"/>
</dbReference>
<organism evidence="11 12">
    <name type="scientific">Roseburia inulinivorans</name>
    <dbReference type="NCBI Taxonomy" id="360807"/>
    <lineage>
        <taxon>Bacteria</taxon>
        <taxon>Bacillati</taxon>
        <taxon>Bacillota</taxon>
        <taxon>Clostridia</taxon>
        <taxon>Lachnospirales</taxon>
        <taxon>Lachnospiraceae</taxon>
        <taxon>Roseburia</taxon>
    </lineage>
</organism>
<evidence type="ECO:0000256" key="4">
    <source>
        <dbReference type="ARBA" id="ARBA00022840"/>
    </source>
</evidence>
<comment type="domain">
    <text evidence="7">Comprises of two domains. The C-terminal domain contains the binding site for glutamine and catalyzes the hydrolysis of this substrate to glutamate and ammonia. The N-terminal domain is anticipated to bind ATP and cobyrinate and catalyzes the ultimate synthesis of the diamide product. The ammonia produced via the glutaminase domain is probably translocated to the adjacent domain via a molecular tunnel, where it reacts with an activated intermediate.</text>
</comment>
<comment type="pathway">
    <text evidence="7">Cofactor biosynthesis; adenosylcobalamin biosynthesis; cob(II)yrinate a,c-diamide from sirohydrochlorin (anaerobic route): step 10/10.</text>
</comment>
<keyword evidence="4 7" id="KW-0067">ATP-binding</keyword>
<dbReference type="UniPathway" id="UPA00148">
    <property type="reaction ID" value="UER00231"/>
</dbReference>
<accession>A0A0M6WK58</accession>
<dbReference type="Gene3D" id="3.40.50.880">
    <property type="match status" value="1"/>
</dbReference>
<dbReference type="InterPro" id="IPR027417">
    <property type="entry name" value="P-loop_NTPase"/>
</dbReference>
<name>A0A0M6WK58_9FIRM</name>